<dbReference type="PRINTS" id="PR00685">
    <property type="entry name" value="TIFACTORIIB"/>
</dbReference>
<evidence type="ECO:0000259" key="13">
    <source>
        <dbReference type="SMART" id="SM00385"/>
    </source>
</evidence>
<dbReference type="GO" id="GO:0017025">
    <property type="term" value="F:TBP-class protein binding"/>
    <property type="evidence" value="ECO:0007669"/>
    <property type="project" value="InterPro"/>
</dbReference>
<dbReference type="Pfam" id="PF07741">
    <property type="entry name" value="BRF1"/>
    <property type="match status" value="1"/>
</dbReference>
<evidence type="ECO:0000256" key="5">
    <source>
        <dbReference type="ARBA" id="ARBA00022771"/>
    </source>
</evidence>
<keyword evidence="8" id="KW-0010">Activator</keyword>
<keyword evidence="4" id="KW-0677">Repeat</keyword>
<evidence type="ECO:0000313" key="15">
    <source>
        <dbReference type="Proteomes" id="UP000019384"/>
    </source>
</evidence>
<dbReference type="SUPFAM" id="SSF47954">
    <property type="entry name" value="Cyclin-like"/>
    <property type="match status" value="2"/>
</dbReference>
<evidence type="ECO:0000256" key="6">
    <source>
        <dbReference type="ARBA" id="ARBA00022833"/>
    </source>
</evidence>
<keyword evidence="5" id="KW-0863">Zinc-finger</keyword>
<organism evidence="14 15">
    <name type="scientific">Kuraishia capsulata CBS 1993</name>
    <dbReference type="NCBI Taxonomy" id="1382522"/>
    <lineage>
        <taxon>Eukaryota</taxon>
        <taxon>Fungi</taxon>
        <taxon>Dikarya</taxon>
        <taxon>Ascomycota</taxon>
        <taxon>Saccharomycotina</taxon>
        <taxon>Pichiomycetes</taxon>
        <taxon>Pichiales</taxon>
        <taxon>Pichiaceae</taxon>
        <taxon>Kuraishia</taxon>
    </lineage>
</organism>
<dbReference type="RefSeq" id="XP_022461499.1">
    <property type="nucleotide sequence ID" value="XM_022600796.1"/>
</dbReference>
<dbReference type="Proteomes" id="UP000019384">
    <property type="component" value="Unassembled WGS sequence"/>
</dbReference>
<dbReference type="PANTHER" id="PTHR11618">
    <property type="entry name" value="TRANSCRIPTION INITIATION FACTOR IIB-RELATED"/>
    <property type="match status" value="1"/>
</dbReference>
<dbReference type="Gene3D" id="2.20.25.10">
    <property type="match status" value="1"/>
</dbReference>
<dbReference type="InterPro" id="IPR011665">
    <property type="entry name" value="BRF1_TBP-bd_dom"/>
</dbReference>
<dbReference type="InterPro" id="IPR013137">
    <property type="entry name" value="Znf_TFIIB"/>
</dbReference>
<dbReference type="InterPro" id="IPR013763">
    <property type="entry name" value="Cyclin-like_dom"/>
</dbReference>
<comment type="similarity">
    <text evidence="2">Belongs to the TFIIB family.</text>
</comment>
<dbReference type="Gene3D" id="1.10.472.10">
    <property type="entry name" value="Cyclin-like"/>
    <property type="match status" value="2"/>
</dbReference>
<evidence type="ECO:0000256" key="10">
    <source>
        <dbReference type="ARBA" id="ARBA00023242"/>
    </source>
</evidence>
<dbReference type="AlphaFoldDB" id="W6MS50"/>
<dbReference type="CDD" id="cd20554">
    <property type="entry name" value="CYCLIN_TFIIIB90_rpt2"/>
    <property type="match status" value="1"/>
</dbReference>
<dbReference type="InterPro" id="IPR036915">
    <property type="entry name" value="Cyclin-like_sf"/>
</dbReference>
<feature type="region of interest" description="Disordered" evidence="12">
    <location>
        <begin position="454"/>
        <end position="475"/>
    </location>
</feature>
<dbReference type="GO" id="GO:0006384">
    <property type="term" value="P:transcription initiation at RNA polymerase III promoter"/>
    <property type="evidence" value="ECO:0007669"/>
    <property type="project" value="UniProtKB-ARBA"/>
</dbReference>
<dbReference type="STRING" id="1382522.W6MS50"/>
<dbReference type="FunFam" id="1.10.472.10:FF:000002">
    <property type="entry name" value="Transcription factor IIIB 90 kDa subunit"/>
    <property type="match status" value="1"/>
</dbReference>
<sequence>MATTSSLKCSSCGNNTFTRDIHTSSSDLSCTVCGVVLEENPIVSEVTFGETASGAATVTGAFVGSDQARANFSGNRNALESREQTLSNGKRKIKNVALALRIPDYISDSAYSWFQLALAQNFVRGRRSQNVIAACLYIACRKEKTHHMLIDFSSRLQVSVFAVGATFLRLVKTLHIHDLPLADPSLFIEHFAEKLDFGDLKSKVVIDATKLSHRMAKDWINEGRRPAGIAGACLLLAARMNNFRRTHSEIVAVTRVGEITIQRRLNEFKSTKAGTLTVNEFREADRIEGSLPPSFVRSRQKEDVMRMKYKKYQESETFENGDSDLLKSVLKDGVLAENEVSEYLKRILEKQREHLSRQLKSVPVLEINYKSKEIDPIMRMIDENRPKNLAGSLPKTQDLLAKVSSGPIGPDDMDEDEMASMLLSDEESKLKERVWVGLNQDFLIEAENKRLKQEADRVAGHNQPAKRRRRYKTENVDPDLAELASNDPTKMGLNAAVTELGEEMSAAQSTRSMLQRKPFSKKINYDAVMLMFPEEENQ</sequence>
<dbReference type="Pfam" id="PF08271">
    <property type="entry name" value="Zn_Ribbon_TF"/>
    <property type="match status" value="1"/>
</dbReference>
<dbReference type="FunFam" id="1.10.472.10:FF:000007">
    <property type="entry name" value="Transcription factor IIIB 90 kDa subunit"/>
    <property type="match status" value="1"/>
</dbReference>
<evidence type="ECO:0000256" key="1">
    <source>
        <dbReference type="ARBA" id="ARBA00004123"/>
    </source>
</evidence>
<feature type="domain" description="Cyclin-like" evidence="13">
    <location>
        <begin position="91"/>
        <end position="172"/>
    </location>
</feature>
<dbReference type="GO" id="GO:0008270">
    <property type="term" value="F:zinc ion binding"/>
    <property type="evidence" value="ECO:0007669"/>
    <property type="project" value="UniProtKB-KW"/>
</dbReference>
<proteinExistence type="inferred from homology"/>
<dbReference type="InterPro" id="IPR013150">
    <property type="entry name" value="TFIIB_cyclin"/>
</dbReference>
<dbReference type="HOGENOM" id="CLU_010293_3_3_1"/>
<dbReference type="PANTHER" id="PTHR11618:SF4">
    <property type="entry name" value="TRANSCRIPTION FACTOR IIIB 90 KDA SUBUNIT"/>
    <property type="match status" value="1"/>
</dbReference>
<dbReference type="EMBL" id="HG793131">
    <property type="protein sequence ID" value="CDK29514.1"/>
    <property type="molecule type" value="Genomic_DNA"/>
</dbReference>
<keyword evidence="6" id="KW-0862">Zinc</keyword>
<dbReference type="GO" id="GO:0000995">
    <property type="term" value="F:RNA polymerase III general transcription initiation factor activity"/>
    <property type="evidence" value="ECO:0007669"/>
    <property type="project" value="TreeGrafter"/>
</dbReference>
<dbReference type="GO" id="GO:0001006">
    <property type="term" value="F:RNA polymerase III type 3 promoter sequence-specific DNA binding"/>
    <property type="evidence" value="ECO:0007669"/>
    <property type="project" value="TreeGrafter"/>
</dbReference>
<gene>
    <name evidence="14" type="ORF">KUCA_T00005506001</name>
</gene>
<accession>W6MS50</accession>
<keyword evidence="3" id="KW-0479">Metal-binding</keyword>
<evidence type="ECO:0000256" key="7">
    <source>
        <dbReference type="ARBA" id="ARBA00023015"/>
    </source>
</evidence>
<keyword evidence="7" id="KW-0805">Transcription regulation</keyword>
<evidence type="ECO:0000256" key="9">
    <source>
        <dbReference type="ARBA" id="ARBA00023163"/>
    </source>
</evidence>
<comment type="subcellular location">
    <subcellularLocation>
        <location evidence="1">Nucleus</location>
    </subcellularLocation>
</comment>
<dbReference type="Pfam" id="PF00382">
    <property type="entry name" value="TFIIB"/>
    <property type="match status" value="2"/>
</dbReference>
<name>W6MS50_9ASCO</name>
<feature type="domain" description="Cyclin-like" evidence="13">
    <location>
        <begin position="186"/>
        <end position="270"/>
    </location>
</feature>
<reference evidence="14" key="2">
    <citation type="submission" date="2014-02" db="EMBL/GenBank/DDBJ databases">
        <title>Complete DNA sequence of /Kuraishia capsulata/ illustrates novel genomic features among budding yeasts (/Saccharomycotina/).</title>
        <authorList>
            <person name="Morales L."/>
            <person name="Noel B."/>
            <person name="Porcel B."/>
            <person name="Marcet-Houben M."/>
            <person name="Hullo M-F."/>
            <person name="Sacerdot C."/>
            <person name="Tekaia F."/>
            <person name="Leh-Louis V."/>
            <person name="Despons L."/>
            <person name="Khanna V."/>
            <person name="Aury J-M."/>
            <person name="Barbe V."/>
            <person name="Couloux A."/>
            <person name="Labadie K."/>
            <person name="Pelletier E."/>
            <person name="Souciet J-L."/>
            <person name="Boekhout T."/>
            <person name="Gabaldon T."/>
            <person name="Wincker P."/>
            <person name="Dujon B."/>
        </authorList>
    </citation>
    <scope>NUCLEOTIDE SEQUENCE</scope>
    <source>
        <strain evidence="14">CBS 1993</strain>
    </source>
</reference>
<evidence type="ECO:0000313" key="14">
    <source>
        <dbReference type="EMBL" id="CDK29514.1"/>
    </source>
</evidence>
<protein>
    <recommendedName>
        <fullName evidence="11">B-related factor 1</fullName>
    </recommendedName>
</protein>
<dbReference type="InterPro" id="IPR023486">
    <property type="entry name" value="TFIIB_CS"/>
</dbReference>
<reference evidence="14" key="1">
    <citation type="submission" date="2013-12" db="EMBL/GenBank/DDBJ databases">
        <authorList>
            <person name="Genoscope - CEA"/>
        </authorList>
    </citation>
    <scope>NUCLEOTIDE SEQUENCE</scope>
    <source>
        <strain evidence="14">CBS 1993</strain>
    </source>
</reference>
<evidence type="ECO:0000256" key="2">
    <source>
        <dbReference type="ARBA" id="ARBA00010857"/>
    </source>
</evidence>
<evidence type="ECO:0000256" key="4">
    <source>
        <dbReference type="ARBA" id="ARBA00022737"/>
    </source>
</evidence>
<keyword evidence="15" id="KW-1185">Reference proteome</keyword>
<keyword evidence="10" id="KW-0539">Nucleus</keyword>
<dbReference type="GO" id="GO:0070897">
    <property type="term" value="P:transcription preinitiation complex assembly"/>
    <property type="evidence" value="ECO:0007669"/>
    <property type="project" value="InterPro"/>
</dbReference>
<evidence type="ECO:0000256" key="11">
    <source>
        <dbReference type="ARBA" id="ARBA00031009"/>
    </source>
</evidence>
<dbReference type="GO" id="GO:0097550">
    <property type="term" value="C:transcription preinitiation complex"/>
    <property type="evidence" value="ECO:0007669"/>
    <property type="project" value="TreeGrafter"/>
</dbReference>
<dbReference type="OrthoDB" id="511529at2759"/>
<evidence type="ECO:0000256" key="3">
    <source>
        <dbReference type="ARBA" id="ARBA00022723"/>
    </source>
</evidence>
<dbReference type="SMART" id="SM00385">
    <property type="entry name" value="CYCLIN"/>
    <property type="match status" value="2"/>
</dbReference>
<dbReference type="GO" id="GO:0005634">
    <property type="term" value="C:nucleus"/>
    <property type="evidence" value="ECO:0007669"/>
    <property type="project" value="UniProtKB-SubCell"/>
</dbReference>
<dbReference type="SUPFAM" id="SSF57783">
    <property type="entry name" value="Zinc beta-ribbon"/>
    <property type="match status" value="1"/>
</dbReference>
<evidence type="ECO:0000256" key="8">
    <source>
        <dbReference type="ARBA" id="ARBA00023159"/>
    </source>
</evidence>
<dbReference type="PROSITE" id="PS00782">
    <property type="entry name" value="TFIIB"/>
    <property type="match status" value="2"/>
</dbReference>
<keyword evidence="9" id="KW-0804">Transcription</keyword>
<evidence type="ECO:0000256" key="12">
    <source>
        <dbReference type="SAM" id="MobiDB-lite"/>
    </source>
</evidence>
<dbReference type="Gene3D" id="1.20.5.650">
    <property type="entry name" value="Single helix bin"/>
    <property type="match status" value="1"/>
</dbReference>
<dbReference type="InterPro" id="IPR000812">
    <property type="entry name" value="TFIIB"/>
</dbReference>
<dbReference type="GeneID" id="34522887"/>
<dbReference type="GO" id="GO:0000126">
    <property type="term" value="C:transcription factor TFIIIB complex"/>
    <property type="evidence" value="ECO:0007669"/>
    <property type="project" value="TreeGrafter"/>
</dbReference>
<dbReference type="CDD" id="cd20553">
    <property type="entry name" value="CYCLIN_TFIIIB90_rpt1"/>
    <property type="match status" value="1"/>
</dbReference>